<feature type="domain" description="DUF6830" evidence="1">
    <location>
        <begin position="216"/>
        <end position="358"/>
    </location>
</feature>
<protein>
    <recommendedName>
        <fullName evidence="1">DUF6830 domain-containing protein</fullName>
    </recommendedName>
</protein>
<accession>A0A6A4H2M6</accession>
<dbReference type="Pfam" id="PF20722">
    <property type="entry name" value="DUF6830"/>
    <property type="match status" value="1"/>
</dbReference>
<name>A0A6A4H2M6_9AGAR</name>
<dbReference type="AlphaFoldDB" id="A0A6A4H2M6"/>
<dbReference type="InterPro" id="IPR049233">
    <property type="entry name" value="DUF6830"/>
</dbReference>
<evidence type="ECO:0000313" key="2">
    <source>
        <dbReference type="EMBL" id="KAE9391918.1"/>
    </source>
</evidence>
<organism evidence="2 3">
    <name type="scientific">Gymnopus androsaceus JB14</name>
    <dbReference type="NCBI Taxonomy" id="1447944"/>
    <lineage>
        <taxon>Eukaryota</taxon>
        <taxon>Fungi</taxon>
        <taxon>Dikarya</taxon>
        <taxon>Basidiomycota</taxon>
        <taxon>Agaricomycotina</taxon>
        <taxon>Agaricomycetes</taxon>
        <taxon>Agaricomycetidae</taxon>
        <taxon>Agaricales</taxon>
        <taxon>Marasmiineae</taxon>
        <taxon>Omphalotaceae</taxon>
        <taxon>Gymnopus</taxon>
    </lineage>
</organism>
<dbReference type="EMBL" id="ML769609">
    <property type="protein sequence ID" value="KAE9391918.1"/>
    <property type="molecule type" value="Genomic_DNA"/>
</dbReference>
<evidence type="ECO:0000313" key="3">
    <source>
        <dbReference type="Proteomes" id="UP000799118"/>
    </source>
</evidence>
<keyword evidence="3" id="KW-1185">Reference proteome</keyword>
<evidence type="ECO:0000259" key="1">
    <source>
        <dbReference type="Pfam" id="PF20722"/>
    </source>
</evidence>
<gene>
    <name evidence="2" type="ORF">BT96DRAFT_831346</name>
</gene>
<proteinExistence type="predicted"/>
<dbReference type="Proteomes" id="UP000799118">
    <property type="component" value="Unassembled WGS sequence"/>
</dbReference>
<sequence>MRDLVPLISGATSTRFVCAIRAIIDSQYSGQAPCHTDLSADRVQRAVDEFHEYKDKVLRLFARLNTKGQPLDNWEIPKLEFLHSIMPSIRDSGPISQWSADSTEHAHITEVKESACAGNNRDFETQICCHLDRHSRLHHFDLMTSMKDANVDFRIDEDREGNLDIDAEPDSSETAENIPVIVSSSFDLMSCLNPVSKKLFGSFCPKKNFFLEADALAPLPHRTFIDNALCVALSVTRDPHLKTLLISDVAEIYTIEDLTGALRDYLDRFAQGIRCFTIGGRRSESMDSTLPFTHIKVWTKVRIQGKTYHNLDIVTETHTIFAESPHDLWKYGRYDCAIINIDTEFRWPRSSLEGHCAVIVKLIFTVKQPRKPRLPYAGTDKFFAYCEHLDVVSQPPPPPHYEDLPMYHVWHPHYPDYPSGCFVL</sequence>
<reference evidence="2" key="1">
    <citation type="journal article" date="2019" name="Environ. Microbiol.">
        <title>Fungal ecological strategies reflected in gene transcription - a case study of two litter decomposers.</title>
        <authorList>
            <person name="Barbi F."/>
            <person name="Kohler A."/>
            <person name="Barry K."/>
            <person name="Baskaran P."/>
            <person name="Daum C."/>
            <person name="Fauchery L."/>
            <person name="Ihrmark K."/>
            <person name="Kuo A."/>
            <person name="LaButti K."/>
            <person name="Lipzen A."/>
            <person name="Morin E."/>
            <person name="Grigoriev I.V."/>
            <person name="Henrissat B."/>
            <person name="Lindahl B."/>
            <person name="Martin F."/>
        </authorList>
    </citation>
    <scope>NUCLEOTIDE SEQUENCE</scope>
    <source>
        <strain evidence="2">JB14</strain>
    </source>
</reference>
<dbReference type="OrthoDB" id="3232986at2759"/>